<dbReference type="EMBL" id="BLIR01000003">
    <property type="protein sequence ID" value="GFE42009.1"/>
    <property type="molecule type" value="Genomic_DNA"/>
</dbReference>
<reference evidence="2 3" key="1">
    <citation type="submission" date="2019-12" db="EMBL/GenBank/DDBJ databases">
        <title>Whole genome shotgun sequence of Streptomyces tubercidicus NBRC 13090.</title>
        <authorList>
            <person name="Ichikawa N."/>
            <person name="Kimura A."/>
            <person name="Kitahashi Y."/>
            <person name="Komaki H."/>
            <person name="Tamura T."/>
        </authorList>
    </citation>
    <scope>NUCLEOTIDE SEQUENCE [LARGE SCALE GENOMIC DNA]</scope>
    <source>
        <strain evidence="2 3">NBRC 13090</strain>
    </source>
</reference>
<name>A0A640V1G2_9ACTN</name>
<protein>
    <submittedName>
        <fullName evidence="2">Uncharacterized protein</fullName>
    </submittedName>
</protein>
<accession>A0A640V1G2</accession>
<sequence length="70" mass="7125">MTATHPMPRSLSESAEGEGRAEELYAVRGVRVQAGELGGSGEAVVDGVGVDIERLGRAASVEVAVEEGGD</sequence>
<evidence type="ECO:0000256" key="1">
    <source>
        <dbReference type="SAM" id="MobiDB-lite"/>
    </source>
</evidence>
<dbReference type="AlphaFoldDB" id="A0A640V1G2"/>
<evidence type="ECO:0000313" key="2">
    <source>
        <dbReference type="EMBL" id="GFE42009.1"/>
    </source>
</evidence>
<gene>
    <name evidence="2" type="ORF">Stube_66820</name>
</gene>
<dbReference type="Proteomes" id="UP000431826">
    <property type="component" value="Unassembled WGS sequence"/>
</dbReference>
<organism evidence="2 3">
    <name type="scientific">Streptomyces tubercidicus</name>
    <dbReference type="NCBI Taxonomy" id="47759"/>
    <lineage>
        <taxon>Bacteria</taxon>
        <taxon>Bacillati</taxon>
        <taxon>Actinomycetota</taxon>
        <taxon>Actinomycetes</taxon>
        <taxon>Kitasatosporales</taxon>
        <taxon>Streptomycetaceae</taxon>
        <taxon>Streptomyces</taxon>
    </lineage>
</organism>
<evidence type="ECO:0000313" key="3">
    <source>
        <dbReference type="Proteomes" id="UP000431826"/>
    </source>
</evidence>
<keyword evidence="3" id="KW-1185">Reference proteome</keyword>
<comment type="caution">
    <text evidence="2">The sequence shown here is derived from an EMBL/GenBank/DDBJ whole genome shotgun (WGS) entry which is preliminary data.</text>
</comment>
<feature type="region of interest" description="Disordered" evidence="1">
    <location>
        <begin position="1"/>
        <end position="20"/>
    </location>
</feature>
<proteinExistence type="predicted"/>